<keyword evidence="3" id="KW-0067">ATP-binding</keyword>
<dbReference type="InterPro" id="IPR027417">
    <property type="entry name" value="P-loop_NTPase"/>
</dbReference>
<evidence type="ECO:0000256" key="4">
    <source>
        <dbReference type="SAM" id="MobiDB-lite"/>
    </source>
</evidence>
<keyword evidence="1" id="KW-0813">Transport</keyword>
<dbReference type="PANTHER" id="PTHR42939">
    <property type="entry name" value="ABC TRANSPORTER ATP-BINDING PROTEIN ALBC-RELATED"/>
    <property type="match status" value="1"/>
</dbReference>
<proteinExistence type="predicted"/>
<dbReference type="SMART" id="SM00382">
    <property type="entry name" value="AAA"/>
    <property type="match status" value="1"/>
</dbReference>
<dbReference type="PROSITE" id="PS50893">
    <property type="entry name" value="ABC_TRANSPORTER_2"/>
    <property type="match status" value="1"/>
</dbReference>
<feature type="compositionally biased region" description="Basic and acidic residues" evidence="4">
    <location>
        <begin position="261"/>
        <end position="270"/>
    </location>
</feature>
<dbReference type="AlphaFoldDB" id="A0A1H6DNN1"/>
<gene>
    <name evidence="6" type="ORF">SAMN04489712_12037</name>
</gene>
<dbReference type="PANTHER" id="PTHR42939:SF1">
    <property type="entry name" value="ABC TRANSPORTER ATP-BINDING PROTEIN ALBC-RELATED"/>
    <property type="match status" value="1"/>
</dbReference>
<evidence type="ECO:0000256" key="2">
    <source>
        <dbReference type="ARBA" id="ARBA00022741"/>
    </source>
</evidence>
<evidence type="ECO:0000256" key="3">
    <source>
        <dbReference type="ARBA" id="ARBA00022840"/>
    </source>
</evidence>
<dbReference type="SUPFAM" id="SSF52540">
    <property type="entry name" value="P-loop containing nucleoside triphosphate hydrolases"/>
    <property type="match status" value="1"/>
</dbReference>
<evidence type="ECO:0000259" key="5">
    <source>
        <dbReference type="PROSITE" id="PS50893"/>
    </source>
</evidence>
<dbReference type="InterPro" id="IPR003439">
    <property type="entry name" value="ABC_transporter-like_ATP-bd"/>
</dbReference>
<keyword evidence="2" id="KW-0547">Nucleotide-binding</keyword>
<keyword evidence="7" id="KW-1185">Reference proteome</keyword>
<dbReference type="GO" id="GO:0016887">
    <property type="term" value="F:ATP hydrolysis activity"/>
    <property type="evidence" value="ECO:0007669"/>
    <property type="project" value="InterPro"/>
</dbReference>
<dbReference type="EMBL" id="FNVO01000020">
    <property type="protein sequence ID" value="SEG86937.1"/>
    <property type="molecule type" value="Genomic_DNA"/>
</dbReference>
<evidence type="ECO:0000313" key="6">
    <source>
        <dbReference type="EMBL" id="SEG86937.1"/>
    </source>
</evidence>
<accession>A0A1H6DNN1</accession>
<dbReference type="InterPro" id="IPR003593">
    <property type="entry name" value="AAA+_ATPase"/>
</dbReference>
<dbReference type="Proteomes" id="UP000236723">
    <property type="component" value="Unassembled WGS sequence"/>
</dbReference>
<dbReference type="Pfam" id="PF00005">
    <property type="entry name" value="ABC_tran"/>
    <property type="match status" value="1"/>
</dbReference>
<protein>
    <submittedName>
        <fullName evidence="6">ABC transporter</fullName>
    </submittedName>
</protein>
<dbReference type="OrthoDB" id="5182800at2"/>
<dbReference type="RefSeq" id="WP_103943041.1">
    <property type="nucleotide sequence ID" value="NZ_FNVO01000020.1"/>
</dbReference>
<evidence type="ECO:0000313" key="7">
    <source>
        <dbReference type="Proteomes" id="UP000236723"/>
    </source>
</evidence>
<feature type="region of interest" description="Disordered" evidence="4">
    <location>
        <begin position="245"/>
        <end position="270"/>
    </location>
</feature>
<feature type="domain" description="ABC transporter" evidence="5">
    <location>
        <begin position="1"/>
        <end position="216"/>
    </location>
</feature>
<name>A0A1H6DNN1_9ACTN</name>
<sequence>MRLERVAFRYRRRSPWVLRDVSLSLPPGQVTEVTGHNGAGKSTLLRLLAGLRAPRRGTIAGRPAHVGYAPERFPTGQPFTVRTYLEHMAAVRGLPAADDWTGRLNLDRLRDVRLPELSKGSAQKLGLAQAFAAHPGLLILDEPFAGLDSATRDALPALIAELAAEGSTVVVSDHQHCLDDLPALHRLHVANGTVTPATAPVHAGPHRDTADPHEAPAPASWTVLEVAVPSTEAEALANELRAQGHIVRHRERSEPPSAPARPHDRMDTSK</sequence>
<dbReference type="GO" id="GO:0005524">
    <property type="term" value="F:ATP binding"/>
    <property type="evidence" value="ECO:0007669"/>
    <property type="project" value="UniProtKB-KW"/>
</dbReference>
<organism evidence="6 7">
    <name type="scientific">Thermomonospora echinospora</name>
    <dbReference type="NCBI Taxonomy" id="1992"/>
    <lineage>
        <taxon>Bacteria</taxon>
        <taxon>Bacillati</taxon>
        <taxon>Actinomycetota</taxon>
        <taxon>Actinomycetes</taxon>
        <taxon>Streptosporangiales</taxon>
        <taxon>Thermomonosporaceae</taxon>
        <taxon>Thermomonospora</taxon>
    </lineage>
</organism>
<reference evidence="7" key="1">
    <citation type="submission" date="2016-10" db="EMBL/GenBank/DDBJ databases">
        <authorList>
            <person name="Varghese N."/>
            <person name="Submissions S."/>
        </authorList>
    </citation>
    <scope>NUCLEOTIDE SEQUENCE [LARGE SCALE GENOMIC DNA]</scope>
    <source>
        <strain evidence="7">DSM 43163</strain>
    </source>
</reference>
<dbReference type="InterPro" id="IPR051782">
    <property type="entry name" value="ABC_Transporter_VariousFunc"/>
</dbReference>
<evidence type="ECO:0000256" key="1">
    <source>
        <dbReference type="ARBA" id="ARBA00022448"/>
    </source>
</evidence>
<dbReference type="Gene3D" id="3.40.50.300">
    <property type="entry name" value="P-loop containing nucleotide triphosphate hydrolases"/>
    <property type="match status" value="1"/>
</dbReference>